<feature type="domain" description="GST N-terminal" evidence="1">
    <location>
        <begin position="1"/>
        <end position="82"/>
    </location>
</feature>
<dbReference type="CDD" id="cd03205">
    <property type="entry name" value="GST_C_6"/>
    <property type="match status" value="1"/>
</dbReference>
<evidence type="ECO:0000313" key="2">
    <source>
        <dbReference type="EMBL" id="QDO97414.1"/>
    </source>
</evidence>
<proteinExistence type="predicted"/>
<name>A0A516H0X0_9PROT</name>
<dbReference type="OrthoDB" id="9795329at2"/>
<evidence type="ECO:0000259" key="1">
    <source>
        <dbReference type="PROSITE" id="PS50404"/>
    </source>
</evidence>
<dbReference type="InterPro" id="IPR036249">
    <property type="entry name" value="Thioredoxin-like_sf"/>
</dbReference>
<dbReference type="InterPro" id="IPR036282">
    <property type="entry name" value="Glutathione-S-Trfase_C_sf"/>
</dbReference>
<dbReference type="GO" id="GO:0016740">
    <property type="term" value="F:transferase activity"/>
    <property type="evidence" value="ECO:0007669"/>
    <property type="project" value="UniProtKB-KW"/>
</dbReference>
<sequence length="203" mass="22398">MKLYYSPTSPYVRKVTVLALETGLDAKIERLVSPTTPIDQNPDVAKANPVAKVPTLVTADGLHLFDSRVICEYLDTLHDKPKFFPASGPERWNALRQQALGDGLLDAALLARYEGFLRPEDKRWSDWSDGQMKKVHGALAEIDAIANGLGDRVDIGTVTLACALGYMDFRYAGIGWRQKYAKAASFADRLFARPSFKATIPPA</sequence>
<dbReference type="SUPFAM" id="SSF47616">
    <property type="entry name" value="GST C-terminal domain-like"/>
    <property type="match status" value="1"/>
</dbReference>
<dbReference type="Pfam" id="PF13410">
    <property type="entry name" value="GST_C_2"/>
    <property type="match status" value="1"/>
</dbReference>
<dbReference type="RefSeq" id="WP_144068395.1">
    <property type="nucleotide sequence ID" value="NZ_CP041636.1"/>
</dbReference>
<dbReference type="PROSITE" id="PS50404">
    <property type="entry name" value="GST_NTER"/>
    <property type="match status" value="1"/>
</dbReference>
<protein>
    <submittedName>
        <fullName evidence="2">Glutathione S-transferase</fullName>
    </submittedName>
</protein>
<dbReference type="GO" id="GO:0005737">
    <property type="term" value="C:cytoplasm"/>
    <property type="evidence" value="ECO:0007669"/>
    <property type="project" value="TreeGrafter"/>
</dbReference>
<dbReference type="SUPFAM" id="SSF52833">
    <property type="entry name" value="Thioredoxin-like"/>
    <property type="match status" value="1"/>
</dbReference>
<dbReference type="EMBL" id="CP041636">
    <property type="protein sequence ID" value="QDO97414.1"/>
    <property type="molecule type" value="Genomic_DNA"/>
</dbReference>
<dbReference type="PANTHER" id="PTHR43968">
    <property type="match status" value="1"/>
</dbReference>
<dbReference type="Pfam" id="PF13409">
    <property type="entry name" value="GST_N_2"/>
    <property type="match status" value="1"/>
</dbReference>
<dbReference type="KEGG" id="fer:FNB15_09120"/>
<keyword evidence="3" id="KW-1185">Reference proteome</keyword>
<dbReference type="Gene3D" id="1.20.1050.10">
    <property type="match status" value="1"/>
</dbReference>
<dbReference type="CDD" id="cd03049">
    <property type="entry name" value="GST_N_3"/>
    <property type="match status" value="1"/>
</dbReference>
<dbReference type="Gene3D" id="3.40.30.10">
    <property type="entry name" value="Glutaredoxin"/>
    <property type="match status" value="1"/>
</dbReference>
<dbReference type="PANTHER" id="PTHR43968:SF6">
    <property type="entry name" value="GLUTATHIONE S-TRANSFERASE OMEGA"/>
    <property type="match status" value="1"/>
</dbReference>
<dbReference type="AlphaFoldDB" id="A0A516H0X0"/>
<reference evidence="2 3" key="1">
    <citation type="submission" date="2019-07" db="EMBL/GenBank/DDBJ databases">
        <title>Genome sequencing for Ferrovibrio sp. K5.</title>
        <authorList>
            <person name="Park S.-J."/>
        </authorList>
    </citation>
    <scope>NUCLEOTIDE SEQUENCE [LARGE SCALE GENOMIC DNA]</scope>
    <source>
        <strain evidence="2 3">K5</strain>
    </source>
</reference>
<gene>
    <name evidence="2" type="ORF">FNB15_09120</name>
</gene>
<evidence type="ECO:0000313" key="3">
    <source>
        <dbReference type="Proteomes" id="UP000317496"/>
    </source>
</evidence>
<dbReference type="InterPro" id="IPR004045">
    <property type="entry name" value="Glutathione_S-Trfase_N"/>
</dbReference>
<accession>A0A516H0X0</accession>
<keyword evidence="2" id="KW-0808">Transferase</keyword>
<dbReference type="Proteomes" id="UP000317496">
    <property type="component" value="Chromosome"/>
</dbReference>
<dbReference type="InterPro" id="IPR050983">
    <property type="entry name" value="GST_Omega/HSP26"/>
</dbReference>
<organism evidence="2 3">
    <name type="scientific">Ferrovibrio terrae</name>
    <dbReference type="NCBI Taxonomy" id="2594003"/>
    <lineage>
        <taxon>Bacteria</taxon>
        <taxon>Pseudomonadati</taxon>
        <taxon>Pseudomonadota</taxon>
        <taxon>Alphaproteobacteria</taxon>
        <taxon>Rhodospirillales</taxon>
        <taxon>Rhodospirillaceae</taxon>
        <taxon>Ferrovibrio</taxon>
    </lineage>
</organism>